<keyword evidence="5 12" id="KW-0547">Nucleotide-binding</keyword>
<comment type="caution">
    <text evidence="14">The sequence shown here is derived from an EMBL/GenBank/DDBJ whole genome shotgun (WGS) entry which is preliminary data.</text>
</comment>
<feature type="domain" description="Ribose-phosphate pyrophosphokinase N-terminal" evidence="13">
    <location>
        <begin position="1"/>
        <end position="117"/>
    </location>
</feature>
<dbReference type="GO" id="GO:0006164">
    <property type="term" value="P:purine nucleotide biosynthetic process"/>
    <property type="evidence" value="ECO:0007669"/>
    <property type="project" value="TreeGrafter"/>
</dbReference>
<dbReference type="GO" id="GO:0009156">
    <property type="term" value="P:ribonucleoside monophosphate biosynthetic process"/>
    <property type="evidence" value="ECO:0007669"/>
    <property type="project" value="InterPro"/>
</dbReference>
<feature type="binding site" evidence="12">
    <location>
        <position position="216"/>
    </location>
    <ligand>
        <name>D-ribose 5-phosphate</name>
        <dbReference type="ChEBI" id="CHEBI:78346"/>
    </ligand>
</feature>
<evidence type="ECO:0000256" key="11">
    <source>
        <dbReference type="ARBA" id="ARBA00061444"/>
    </source>
</evidence>
<dbReference type="Gene3D" id="3.40.50.2020">
    <property type="match status" value="2"/>
</dbReference>
<dbReference type="EC" id="2.7.6.1" evidence="12"/>
<evidence type="ECO:0000313" key="14">
    <source>
        <dbReference type="EMBL" id="PIT69978.1"/>
    </source>
</evidence>
<dbReference type="Proteomes" id="UP000229839">
    <property type="component" value="Unassembled WGS sequence"/>
</dbReference>
<dbReference type="PROSITE" id="PS00114">
    <property type="entry name" value="PRPP_SYNTHASE"/>
    <property type="match status" value="1"/>
</dbReference>
<feature type="binding site" evidence="12">
    <location>
        <begin position="34"/>
        <end position="36"/>
    </location>
    <ligand>
        <name>ATP</name>
        <dbReference type="ChEBI" id="CHEBI:30616"/>
    </ligand>
</feature>
<comment type="subcellular location">
    <subcellularLocation>
        <location evidence="12">Cytoplasm</location>
    </subcellularLocation>
</comment>
<reference evidence="14 15" key="1">
    <citation type="submission" date="2017-06" db="EMBL/GenBank/DDBJ databases">
        <title>Draft genome of Bartonella tribocorum strain L103, isolated from a rodent in Laos.</title>
        <authorList>
            <person name="Hadjadj L."/>
            <person name="Jiyipong T."/>
            <person name="Morand S."/>
            <person name="Diene S.M."/>
            <person name="Rolain J.-M."/>
        </authorList>
    </citation>
    <scope>NUCLEOTIDE SEQUENCE [LARGE SCALE GENOMIC DNA]</scope>
    <source>
        <strain evidence="14 15">L103</strain>
    </source>
</reference>
<protein>
    <recommendedName>
        <fullName evidence="12">Ribose-phosphate pyrophosphokinase</fullName>
        <shortName evidence="12">RPPK</shortName>
        <ecNumber evidence="12">2.7.6.1</ecNumber>
    </recommendedName>
    <alternativeName>
        <fullName evidence="12">5-phospho-D-ribosyl alpha-1-diphosphate synthase</fullName>
    </alternativeName>
    <alternativeName>
        <fullName evidence="12">Phosphoribosyl diphosphate synthase</fullName>
    </alternativeName>
    <alternativeName>
        <fullName evidence="12">Phosphoribosyl pyrophosphate synthase</fullName>
        <shortName evidence="12">P-Rib-PP synthase</shortName>
        <shortName evidence="12">PRPP synthase</shortName>
        <shortName evidence="12">PRPPase</shortName>
    </alternativeName>
</protein>
<dbReference type="EMBL" id="NJGE01000002">
    <property type="protein sequence ID" value="PIT69978.1"/>
    <property type="molecule type" value="Genomic_DNA"/>
</dbReference>
<dbReference type="GO" id="GO:0004749">
    <property type="term" value="F:ribose phosphate diphosphokinase activity"/>
    <property type="evidence" value="ECO:0007669"/>
    <property type="project" value="UniProtKB-UniRule"/>
</dbReference>
<proteinExistence type="inferred from homology"/>
<dbReference type="InterPro" id="IPR029057">
    <property type="entry name" value="PRTase-like"/>
</dbReference>
<accession>A0A2M6UUU8</accession>
<feature type="active site" evidence="12">
    <location>
        <position position="190"/>
    </location>
</feature>
<keyword evidence="3 12" id="KW-0479">Metal-binding</keyword>
<evidence type="ECO:0000256" key="5">
    <source>
        <dbReference type="ARBA" id="ARBA00022741"/>
    </source>
</evidence>
<dbReference type="SUPFAM" id="SSF53271">
    <property type="entry name" value="PRTase-like"/>
    <property type="match status" value="1"/>
</dbReference>
<evidence type="ECO:0000259" key="13">
    <source>
        <dbReference type="Pfam" id="PF13793"/>
    </source>
</evidence>
<dbReference type="UniPathway" id="UPA00087">
    <property type="reaction ID" value="UER00172"/>
</dbReference>
<evidence type="ECO:0000313" key="15">
    <source>
        <dbReference type="Proteomes" id="UP000229839"/>
    </source>
</evidence>
<dbReference type="GO" id="GO:0002189">
    <property type="term" value="C:ribose phosphate diphosphokinase complex"/>
    <property type="evidence" value="ECO:0007669"/>
    <property type="project" value="TreeGrafter"/>
</dbReference>
<dbReference type="GO" id="GO:0016301">
    <property type="term" value="F:kinase activity"/>
    <property type="evidence" value="ECO:0007669"/>
    <property type="project" value="UniProtKB-KW"/>
</dbReference>
<dbReference type="AlphaFoldDB" id="A0A2M6UUU8"/>
<evidence type="ECO:0000256" key="9">
    <source>
        <dbReference type="ARBA" id="ARBA00049535"/>
    </source>
</evidence>
<evidence type="ECO:0000256" key="6">
    <source>
        <dbReference type="ARBA" id="ARBA00022777"/>
    </source>
</evidence>
<sequence length="310" mass="33787">MKLFCGNSNPRLAEDVTNYLNIPLGKATVKRFADQEIFVELHENVRGQDVFVLQSTSYPANDHLMELLIMIDALRRSSARRITAVIPYFGYARQDRKPGPRTPISAKLVANLITEAGAHRVLTLDLHAGQIQGFFDIPTDNLYAVPVIARDVKMHYPLENVIVVSPDVGGVVRARSLAKRLNSLLAIVDKRRERPGESEVMNIIGDVSGKDCLLLDDIVDSGGTLCNAASALLKHGANSVTAYITHGVLSGNAIERITNSEMKELVITDSIMPTEAIEKAHNIRVLPIADLIGEAIARTAAEQSVSSLFG</sequence>
<organism evidence="14 15">
    <name type="scientific">Bartonella tribocorum</name>
    <dbReference type="NCBI Taxonomy" id="85701"/>
    <lineage>
        <taxon>Bacteria</taxon>
        <taxon>Pseudomonadati</taxon>
        <taxon>Pseudomonadota</taxon>
        <taxon>Alphaproteobacteria</taxon>
        <taxon>Hyphomicrobiales</taxon>
        <taxon>Bartonellaceae</taxon>
        <taxon>Bartonella</taxon>
    </lineage>
</organism>
<dbReference type="STRING" id="85701.BM1374166_00680"/>
<evidence type="ECO:0000256" key="12">
    <source>
        <dbReference type="HAMAP-Rule" id="MF_00583"/>
    </source>
</evidence>
<dbReference type="InterPro" id="IPR005946">
    <property type="entry name" value="Rib-P_diPkinase"/>
</dbReference>
<keyword evidence="8 12" id="KW-0460">Magnesium</keyword>
<comment type="catalytic activity">
    <reaction evidence="9 12">
        <text>D-ribose 5-phosphate + ATP = 5-phospho-alpha-D-ribose 1-diphosphate + AMP + H(+)</text>
        <dbReference type="Rhea" id="RHEA:15609"/>
        <dbReference type="ChEBI" id="CHEBI:15378"/>
        <dbReference type="ChEBI" id="CHEBI:30616"/>
        <dbReference type="ChEBI" id="CHEBI:58017"/>
        <dbReference type="ChEBI" id="CHEBI:78346"/>
        <dbReference type="ChEBI" id="CHEBI:456215"/>
        <dbReference type="EC" id="2.7.6.1"/>
    </reaction>
</comment>
<evidence type="ECO:0000256" key="7">
    <source>
        <dbReference type="ARBA" id="ARBA00022840"/>
    </source>
</evidence>
<dbReference type="Pfam" id="PF14572">
    <property type="entry name" value="Pribosyl_synth"/>
    <property type="match status" value="1"/>
</dbReference>
<dbReference type="SMART" id="SM01400">
    <property type="entry name" value="Pribosyltran_N"/>
    <property type="match status" value="1"/>
</dbReference>
<feature type="binding site" evidence="12">
    <location>
        <begin position="220"/>
        <end position="224"/>
    </location>
    <ligand>
        <name>D-ribose 5-phosphate</name>
        <dbReference type="ChEBI" id="CHEBI:78346"/>
    </ligand>
</feature>
<dbReference type="OrthoDB" id="9777067at2"/>
<dbReference type="CDD" id="cd06223">
    <property type="entry name" value="PRTases_typeI"/>
    <property type="match status" value="1"/>
</dbReference>
<dbReference type="GO" id="GO:0000287">
    <property type="term" value="F:magnesium ion binding"/>
    <property type="evidence" value="ECO:0007669"/>
    <property type="project" value="UniProtKB-UniRule"/>
</dbReference>
<dbReference type="InterPro" id="IPR037515">
    <property type="entry name" value="Rib-P_diPkinase_bac"/>
</dbReference>
<evidence type="ECO:0000256" key="3">
    <source>
        <dbReference type="ARBA" id="ARBA00022723"/>
    </source>
</evidence>
<keyword evidence="6 12" id="KW-0418">Kinase</keyword>
<dbReference type="PANTHER" id="PTHR10210">
    <property type="entry name" value="RIBOSE-PHOSPHATE DIPHOSPHOKINASE FAMILY MEMBER"/>
    <property type="match status" value="1"/>
</dbReference>
<evidence type="ECO:0000256" key="10">
    <source>
        <dbReference type="ARBA" id="ARBA00054914"/>
    </source>
</evidence>
<dbReference type="NCBIfam" id="NF002320">
    <property type="entry name" value="PRK01259.1"/>
    <property type="match status" value="1"/>
</dbReference>
<comment type="subunit">
    <text evidence="12">Homohexamer.</text>
</comment>
<feature type="binding site" evidence="12">
    <location>
        <position position="127"/>
    </location>
    <ligand>
        <name>Mg(2+)</name>
        <dbReference type="ChEBI" id="CHEBI:18420"/>
    </ligand>
</feature>
<feature type="binding site" evidence="12">
    <location>
        <position position="192"/>
    </location>
    <ligand>
        <name>D-ribose 5-phosphate</name>
        <dbReference type="ChEBI" id="CHEBI:78346"/>
    </ligand>
</feature>
<comment type="similarity">
    <text evidence="11 12">Belongs to the ribose-phosphate pyrophosphokinase family. Class I subfamily.</text>
</comment>
<keyword evidence="4 12" id="KW-0545">Nucleotide biosynthesis</keyword>
<dbReference type="GO" id="GO:0005524">
    <property type="term" value="F:ATP binding"/>
    <property type="evidence" value="ECO:0007669"/>
    <property type="project" value="UniProtKB-KW"/>
</dbReference>
<dbReference type="Pfam" id="PF13793">
    <property type="entry name" value="Pribosyltran_N"/>
    <property type="match status" value="1"/>
</dbReference>
<dbReference type="InterPro" id="IPR029099">
    <property type="entry name" value="Pribosyltran_N"/>
</dbReference>
<evidence type="ECO:0000256" key="4">
    <source>
        <dbReference type="ARBA" id="ARBA00022727"/>
    </source>
</evidence>
<dbReference type="GO" id="GO:0005737">
    <property type="term" value="C:cytoplasm"/>
    <property type="evidence" value="ECO:0007669"/>
    <property type="project" value="UniProtKB-SubCell"/>
</dbReference>
<dbReference type="FunFam" id="3.40.50.2020:FF:000001">
    <property type="entry name" value="Ribose-phosphate pyrophosphokinase"/>
    <property type="match status" value="1"/>
</dbReference>
<feature type="binding site" evidence="12">
    <location>
        <position position="167"/>
    </location>
    <ligand>
        <name>Mg(2+)</name>
        <dbReference type="ChEBI" id="CHEBI:18420"/>
    </ligand>
</feature>
<comment type="cofactor">
    <cofactor evidence="12">
        <name>Mg(2+)</name>
        <dbReference type="ChEBI" id="CHEBI:18420"/>
    </cofactor>
    <text evidence="12">Binds 2 Mg(2+) ions per subunit.</text>
</comment>
<dbReference type="InterPro" id="IPR000842">
    <property type="entry name" value="PRib_PP_synth_CS"/>
</dbReference>
<evidence type="ECO:0000256" key="8">
    <source>
        <dbReference type="ARBA" id="ARBA00022842"/>
    </source>
</evidence>
<dbReference type="PANTHER" id="PTHR10210:SF41">
    <property type="entry name" value="RIBOSE-PHOSPHATE PYROPHOSPHOKINASE 1, CHLOROPLASTIC"/>
    <property type="match status" value="1"/>
</dbReference>
<keyword evidence="2 12" id="KW-0808">Transferase</keyword>
<keyword evidence="12" id="KW-0963">Cytoplasm</keyword>
<dbReference type="NCBIfam" id="TIGR01251">
    <property type="entry name" value="ribP_PPkin"/>
    <property type="match status" value="1"/>
</dbReference>
<comment type="function">
    <text evidence="10 12">Involved in the biosynthesis of the central metabolite phospho-alpha-D-ribosyl-1-pyrophosphate (PRPP) via the transfer of pyrophosphoryl group from ATP to 1-hydroxyl of ribose-5-phosphate (Rib-5-P).</text>
</comment>
<name>A0A2M6UUU8_9HYPH</name>
<gene>
    <name evidence="12" type="primary">prs</name>
    <name evidence="14" type="ORF">CER18_01190</name>
</gene>
<dbReference type="HAMAP" id="MF_00583_B">
    <property type="entry name" value="RibP_PPkinase_B"/>
    <property type="match status" value="1"/>
</dbReference>
<dbReference type="GO" id="GO:0006015">
    <property type="term" value="P:5-phosphoribose 1-diphosphate biosynthetic process"/>
    <property type="evidence" value="ECO:0007669"/>
    <property type="project" value="UniProtKB-UniRule"/>
</dbReference>
<dbReference type="InterPro" id="IPR000836">
    <property type="entry name" value="PRTase_dom"/>
</dbReference>
<dbReference type="RefSeq" id="WP_100128292.1">
    <property type="nucleotide sequence ID" value="NZ_CADDYI010000002.1"/>
</dbReference>
<evidence type="ECO:0000256" key="2">
    <source>
        <dbReference type="ARBA" id="ARBA00022679"/>
    </source>
</evidence>
<keyword evidence="7 12" id="KW-0067">ATP-binding</keyword>
<evidence type="ECO:0000256" key="1">
    <source>
        <dbReference type="ARBA" id="ARBA00004996"/>
    </source>
</evidence>
<feature type="binding site" evidence="12">
    <location>
        <begin position="93"/>
        <end position="94"/>
    </location>
    <ligand>
        <name>ATP</name>
        <dbReference type="ChEBI" id="CHEBI:30616"/>
    </ligand>
</feature>
<comment type="pathway">
    <text evidence="1 12">Metabolic intermediate biosynthesis; 5-phospho-alpha-D-ribose 1-diphosphate biosynthesis; 5-phospho-alpha-D-ribose 1-diphosphate from D-ribose 5-phosphate (route I): step 1/1.</text>
</comment>